<dbReference type="GO" id="GO:0008757">
    <property type="term" value="F:S-adenosylmethionine-dependent methyltransferase activity"/>
    <property type="evidence" value="ECO:0007669"/>
    <property type="project" value="TreeGrafter"/>
</dbReference>
<reference evidence="5" key="1">
    <citation type="submission" date="2020-05" db="EMBL/GenBank/DDBJ databases">
        <authorList>
            <person name="Chiriac C."/>
            <person name="Salcher M."/>
            <person name="Ghai R."/>
            <person name="Kavagutti S V."/>
        </authorList>
    </citation>
    <scope>NUCLEOTIDE SEQUENCE</scope>
</reference>
<gene>
    <name evidence="4" type="ORF">UFOPK1425_00011</name>
    <name evidence="5" type="ORF">UFOPK1842_00034</name>
</gene>
<proteinExistence type="predicted"/>
<dbReference type="PANTHER" id="PTHR10509:SF85">
    <property type="entry name" value="O-METHYLTRANSFERASE RV1220C-RELATED"/>
    <property type="match status" value="1"/>
</dbReference>
<dbReference type="InterPro" id="IPR002935">
    <property type="entry name" value="SAM_O-MeTrfase"/>
</dbReference>
<dbReference type="PROSITE" id="PS51682">
    <property type="entry name" value="SAM_OMT_I"/>
    <property type="match status" value="1"/>
</dbReference>
<accession>A0A6J6GH44</accession>
<keyword evidence="3" id="KW-0949">S-adenosyl-L-methionine</keyword>
<dbReference type="InterPro" id="IPR050362">
    <property type="entry name" value="Cation-dep_OMT"/>
</dbReference>
<organism evidence="5">
    <name type="scientific">freshwater metagenome</name>
    <dbReference type="NCBI Taxonomy" id="449393"/>
    <lineage>
        <taxon>unclassified sequences</taxon>
        <taxon>metagenomes</taxon>
        <taxon>ecological metagenomes</taxon>
    </lineage>
</organism>
<evidence type="ECO:0000313" key="4">
    <source>
        <dbReference type="EMBL" id="CAB4531234.1"/>
    </source>
</evidence>
<sequence length="214" mass="23045">MTIDEPKNNRGDMSAFAENFPHEDFFMQQARKNGAEVGAPDPTVGIGGLINFVVGLISARSIVEIGTGSGVSGLWIFNGAPKDATFTSIDSEREHSASAKEIFEEAGISAQRFRLITGNIIEVVGKLADSNYDLAIVRSPKDMVDVVQESFRLLKPNGVLIIDNALDGGKVADPTQRDFETIARRDSIKAIKEDARWSSTILPIGGGALVARKI</sequence>
<protein>
    <submittedName>
        <fullName evidence="5">Unannotated protein</fullName>
    </submittedName>
</protein>
<name>A0A6J6GH44_9ZZZZ</name>
<dbReference type="CDD" id="cd02440">
    <property type="entry name" value="AdoMet_MTases"/>
    <property type="match status" value="1"/>
</dbReference>
<evidence type="ECO:0000256" key="3">
    <source>
        <dbReference type="ARBA" id="ARBA00022691"/>
    </source>
</evidence>
<evidence type="ECO:0000313" key="5">
    <source>
        <dbReference type="EMBL" id="CAB4599199.1"/>
    </source>
</evidence>
<dbReference type="EMBL" id="CAEZSJ010000001">
    <property type="protein sequence ID" value="CAB4531234.1"/>
    <property type="molecule type" value="Genomic_DNA"/>
</dbReference>
<evidence type="ECO:0000256" key="1">
    <source>
        <dbReference type="ARBA" id="ARBA00022603"/>
    </source>
</evidence>
<dbReference type="SUPFAM" id="SSF53335">
    <property type="entry name" value="S-adenosyl-L-methionine-dependent methyltransferases"/>
    <property type="match status" value="1"/>
</dbReference>
<dbReference type="EMBL" id="CAEZUQ010000002">
    <property type="protein sequence ID" value="CAB4599199.1"/>
    <property type="molecule type" value="Genomic_DNA"/>
</dbReference>
<dbReference type="PANTHER" id="PTHR10509">
    <property type="entry name" value="O-METHYLTRANSFERASE-RELATED"/>
    <property type="match status" value="1"/>
</dbReference>
<dbReference type="GO" id="GO:0008171">
    <property type="term" value="F:O-methyltransferase activity"/>
    <property type="evidence" value="ECO:0007669"/>
    <property type="project" value="InterPro"/>
</dbReference>
<keyword evidence="1" id="KW-0489">Methyltransferase</keyword>
<dbReference type="Gene3D" id="3.40.50.150">
    <property type="entry name" value="Vaccinia Virus protein VP39"/>
    <property type="match status" value="1"/>
</dbReference>
<dbReference type="GO" id="GO:0032259">
    <property type="term" value="P:methylation"/>
    <property type="evidence" value="ECO:0007669"/>
    <property type="project" value="UniProtKB-KW"/>
</dbReference>
<dbReference type="Pfam" id="PF01596">
    <property type="entry name" value="Methyltransf_3"/>
    <property type="match status" value="1"/>
</dbReference>
<dbReference type="AlphaFoldDB" id="A0A6J6GH44"/>
<dbReference type="InterPro" id="IPR029063">
    <property type="entry name" value="SAM-dependent_MTases_sf"/>
</dbReference>
<evidence type="ECO:0000256" key="2">
    <source>
        <dbReference type="ARBA" id="ARBA00022679"/>
    </source>
</evidence>
<keyword evidence="2" id="KW-0808">Transferase</keyword>